<dbReference type="Pfam" id="PF04740">
    <property type="entry name" value="LXG"/>
    <property type="match status" value="1"/>
</dbReference>
<evidence type="ECO:0000259" key="3">
    <source>
        <dbReference type="PROSITE" id="PS51756"/>
    </source>
</evidence>
<dbReference type="EMBL" id="JBHTCP010000044">
    <property type="protein sequence ID" value="MFC7372573.1"/>
    <property type="molecule type" value="Genomic_DNA"/>
</dbReference>
<feature type="domain" description="LXG" evidence="3">
    <location>
        <begin position="1"/>
        <end position="235"/>
    </location>
</feature>
<dbReference type="InterPro" id="IPR006829">
    <property type="entry name" value="LXG_dom"/>
</dbReference>
<comment type="similarity">
    <text evidence="1">In the N-terminal section; belongs to the LXG family.</text>
</comment>
<comment type="caution">
    <text evidence="4">The sequence shown here is derived from an EMBL/GenBank/DDBJ whole genome shotgun (WGS) entry which is preliminary data.</text>
</comment>
<evidence type="ECO:0000256" key="1">
    <source>
        <dbReference type="ARBA" id="ARBA00034117"/>
    </source>
</evidence>
<keyword evidence="2" id="KW-0175">Coiled coil</keyword>
<dbReference type="PROSITE" id="PS51756">
    <property type="entry name" value="LXG"/>
    <property type="match status" value="1"/>
</dbReference>
<organism evidence="4 5">
    <name type="scientific">Fictibacillus iocasae</name>
    <dbReference type="NCBI Taxonomy" id="2715437"/>
    <lineage>
        <taxon>Bacteria</taxon>
        <taxon>Bacillati</taxon>
        <taxon>Bacillota</taxon>
        <taxon>Bacilli</taxon>
        <taxon>Bacillales</taxon>
        <taxon>Fictibacillaceae</taxon>
        <taxon>Fictibacillus</taxon>
    </lineage>
</organism>
<gene>
    <name evidence="4" type="ORF">ACFQPF_12920</name>
</gene>
<proteinExistence type="inferred from homology"/>
<sequence>MMKLLDRFILEESVNILIKHLEHLITEIEEIERTIEGLINLKDSFTGNGAEAIKLYYLTCHQPFILKLKQVISMYSTKLSHCGKSFQAFEPSMNGFVRTDFLQGELTNALNKTNQVTNDLIKNANQVISSVSDIIFLPQFDGESFEEEVIYANKQITKTINDLEEVDGLNVQSFNELKAALELLSTYISEINLNTTFNSRLENFNSLQLLSIPSHSRLHSSLNSSFNTLKVTTNSYQKFADKKVYTDFLMSSWFELKLYPSTYEDQKKNYIVGQKVTNGDVTLETSAGKLENKWSEPNQFGGSSSFSGIHVSAKHDTSIIDTSFTQDIGSAEVEASAGGKSFFPLLKAGGAVYSSKVRTQLDKEIPLFGSTGLEAKGEVLKANAYAGVDNSSVGISAKTAVAEGEVSGILPLPFTDYNLKGTTGVSAFGLGGEAKIGKEIVLDLRLLIGVKIGLSLEKEE</sequence>
<feature type="coiled-coil region" evidence="2">
    <location>
        <begin position="14"/>
        <end position="41"/>
    </location>
</feature>
<dbReference type="Proteomes" id="UP001596549">
    <property type="component" value="Unassembled WGS sequence"/>
</dbReference>
<protein>
    <submittedName>
        <fullName evidence="4">T7SS effector LXG polymorphic toxin</fullName>
    </submittedName>
</protein>
<keyword evidence="5" id="KW-1185">Reference proteome</keyword>
<evidence type="ECO:0000256" key="2">
    <source>
        <dbReference type="SAM" id="Coils"/>
    </source>
</evidence>
<reference evidence="5" key="1">
    <citation type="journal article" date="2019" name="Int. J. Syst. Evol. Microbiol.">
        <title>The Global Catalogue of Microorganisms (GCM) 10K type strain sequencing project: providing services to taxonomists for standard genome sequencing and annotation.</title>
        <authorList>
            <consortium name="The Broad Institute Genomics Platform"/>
            <consortium name="The Broad Institute Genome Sequencing Center for Infectious Disease"/>
            <person name="Wu L."/>
            <person name="Ma J."/>
        </authorList>
    </citation>
    <scope>NUCLEOTIDE SEQUENCE [LARGE SCALE GENOMIC DNA]</scope>
    <source>
        <strain evidence="5">NBRC 106396</strain>
    </source>
</reference>
<evidence type="ECO:0000313" key="4">
    <source>
        <dbReference type="EMBL" id="MFC7372573.1"/>
    </source>
</evidence>
<evidence type="ECO:0000313" key="5">
    <source>
        <dbReference type="Proteomes" id="UP001596549"/>
    </source>
</evidence>
<name>A0ABW2NTK7_9BACL</name>
<dbReference type="RefSeq" id="WP_379750154.1">
    <property type="nucleotide sequence ID" value="NZ_JBHTCP010000044.1"/>
</dbReference>
<accession>A0ABW2NTK7</accession>